<dbReference type="STRING" id="133412.A0A1R1XX24"/>
<proteinExistence type="inferred from homology"/>
<dbReference type="OrthoDB" id="3934656at2759"/>
<accession>A0A1R1XX24</accession>
<dbReference type="InterPro" id="IPR001128">
    <property type="entry name" value="Cyt_P450"/>
</dbReference>
<dbReference type="AlphaFoldDB" id="A0A1R1XX24"/>
<dbReference type="PANTHER" id="PTHR24305:SF166">
    <property type="entry name" value="CYTOCHROME P450 12A4, MITOCHONDRIAL-RELATED"/>
    <property type="match status" value="1"/>
</dbReference>
<dbReference type="PRINTS" id="PR00463">
    <property type="entry name" value="EP450I"/>
</dbReference>
<dbReference type="GO" id="GO:0020037">
    <property type="term" value="F:heme binding"/>
    <property type="evidence" value="ECO:0007669"/>
    <property type="project" value="InterPro"/>
</dbReference>
<name>A0A1R1XX24_9FUNG</name>
<dbReference type="SUPFAM" id="SSF48264">
    <property type="entry name" value="Cytochrome P450"/>
    <property type="match status" value="1"/>
</dbReference>
<comment type="cofactor">
    <cofactor evidence="1 5">
        <name>heme</name>
        <dbReference type="ChEBI" id="CHEBI:30413"/>
    </cofactor>
</comment>
<protein>
    <submittedName>
        <fullName evidence="7">Cytochrome P450 3A28</fullName>
    </submittedName>
</protein>
<dbReference type="Proteomes" id="UP000187283">
    <property type="component" value="Unassembled WGS sequence"/>
</dbReference>
<dbReference type="PRINTS" id="PR00385">
    <property type="entry name" value="P450"/>
</dbReference>
<evidence type="ECO:0000313" key="8">
    <source>
        <dbReference type="Proteomes" id="UP000187283"/>
    </source>
</evidence>
<dbReference type="GO" id="GO:0005506">
    <property type="term" value="F:iron ion binding"/>
    <property type="evidence" value="ECO:0007669"/>
    <property type="project" value="InterPro"/>
</dbReference>
<evidence type="ECO:0000256" key="4">
    <source>
        <dbReference type="ARBA" id="ARBA00023004"/>
    </source>
</evidence>
<evidence type="ECO:0000256" key="6">
    <source>
        <dbReference type="RuleBase" id="RU000461"/>
    </source>
</evidence>
<dbReference type="InterPro" id="IPR050121">
    <property type="entry name" value="Cytochrome_P450_monoxygenase"/>
</dbReference>
<dbReference type="GO" id="GO:0016705">
    <property type="term" value="F:oxidoreductase activity, acting on paired donors, with incorporation or reduction of molecular oxygen"/>
    <property type="evidence" value="ECO:0007669"/>
    <property type="project" value="InterPro"/>
</dbReference>
<keyword evidence="6" id="KW-0503">Monooxygenase</keyword>
<keyword evidence="6" id="KW-0560">Oxidoreductase</keyword>
<dbReference type="EMBL" id="LSSN01001545">
    <property type="protein sequence ID" value="OMJ19222.1"/>
    <property type="molecule type" value="Genomic_DNA"/>
</dbReference>
<evidence type="ECO:0000256" key="2">
    <source>
        <dbReference type="ARBA" id="ARBA00010617"/>
    </source>
</evidence>
<evidence type="ECO:0000256" key="3">
    <source>
        <dbReference type="ARBA" id="ARBA00022723"/>
    </source>
</evidence>
<organism evidence="7 8">
    <name type="scientific">Smittium culicis</name>
    <dbReference type="NCBI Taxonomy" id="133412"/>
    <lineage>
        <taxon>Eukaryota</taxon>
        <taxon>Fungi</taxon>
        <taxon>Fungi incertae sedis</taxon>
        <taxon>Zoopagomycota</taxon>
        <taxon>Kickxellomycotina</taxon>
        <taxon>Harpellomycetes</taxon>
        <taxon>Harpellales</taxon>
        <taxon>Legeriomycetaceae</taxon>
        <taxon>Smittium</taxon>
    </lineage>
</organism>
<evidence type="ECO:0000313" key="7">
    <source>
        <dbReference type="EMBL" id="OMJ19222.1"/>
    </source>
</evidence>
<comment type="caution">
    <text evidence="7">The sequence shown here is derived from an EMBL/GenBank/DDBJ whole genome shotgun (WGS) entry which is preliminary data.</text>
</comment>
<gene>
    <name evidence="7" type="ORF">AYI70_g4857</name>
</gene>
<dbReference type="InterPro" id="IPR036396">
    <property type="entry name" value="Cyt_P450_sf"/>
</dbReference>
<dbReference type="PANTHER" id="PTHR24305">
    <property type="entry name" value="CYTOCHROME P450"/>
    <property type="match status" value="1"/>
</dbReference>
<dbReference type="PROSITE" id="PS00086">
    <property type="entry name" value="CYTOCHROME_P450"/>
    <property type="match status" value="1"/>
</dbReference>
<dbReference type="Gene3D" id="1.10.630.10">
    <property type="entry name" value="Cytochrome P450"/>
    <property type="match status" value="1"/>
</dbReference>
<dbReference type="GO" id="GO:0004497">
    <property type="term" value="F:monooxygenase activity"/>
    <property type="evidence" value="ECO:0007669"/>
    <property type="project" value="UniProtKB-KW"/>
</dbReference>
<keyword evidence="3 5" id="KW-0479">Metal-binding</keyword>
<sequence length="288" mass="32741">MIESGETKFNYWTMFQRTTADVISKICFGRSFETLKDDNSPFIECFRSTLILASVTSAVPAIIHVPVLLDNLKKNTKIMFDFVHESIEIRKKSIIMDKSNEGIMDVLQMFLNSNNPDGKKLSEKEVFSETFLMLTAGTDATAMTLTSVLHMLTLYPQVYNKVVEEVRNSFPDREKIIKFNEAKEKLPYLTAVVYESMRLIPIAGGLVFRQSSNEGIEISGLKIPKNTKMGLFLEGANRDPKLYENPLSFMPERYLGPNGDALKKETFSFSHGVRICPGRKYDLLTIYI</sequence>
<comment type="similarity">
    <text evidence="2 6">Belongs to the cytochrome P450 family.</text>
</comment>
<feature type="binding site" description="axial binding residue" evidence="5">
    <location>
        <position position="276"/>
    </location>
    <ligand>
        <name>heme</name>
        <dbReference type="ChEBI" id="CHEBI:30413"/>
    </ligand>
    <ligandPart>
        <name>Fe</name>
        <dbReference type="ChEBI" id="CHEBI:18248"/>
    </ligandPart>
</feature>
<dbReference type="InterPro" id="IPR002401">
    <property type="entry name" value="Cyt_P450_E_grp-I"/>
</dbReference>
<evidence type="ECO:0000256" key="1">
    <source>
        <dbReference type="ARBA" id="ARBA00001971"/>
    </source>
</evidence>
<evidence type="ECO:0000256" key="5">
    <source>
        <dbReference type="PIRSR" id="PIRSR602401-1"/>
    </source>
</evidence>
<reference evidence="7 8" key="1">
    <citation type="submission" date="2017-01" db="EMBL/GenBank/DDBJ databases">
        <authorList>
            <person name="Mah S.A."/>
            <person name="Swanson W.J."/>
            <person name="Moy G.W."/>
            <person name="Vacquier V.D."/>
        </authorList>
    </citation>
    <scope>NUCLEOTIDE SEQUENCE [LARGE SCALE GENOMIC DNA]</scope>
    <source>
        <strain evidence="7 8">GSMNP</strain>
    </source>
</reference>
<keyword evidence="4 5" id="KW-0408">Iron</keyword>
<dbReference type="InterPro" id="IPR017972">
    <property type="entry name" value="Cyt_P450_CS"/>
</dbReference>
<keyword evidence="5 6" id="KW-0349">Heme</keyword>
<dbReference type="Pfam" id="PF00067">
    <property type="entry name" value="p450"/>
    <property type="match status" value="1"/>
</dbReference>
<keyword evidence="8" id="KW-1185">Reference proteome</keyword>